<dbReference type="InParanoid" id="T0QHK9"/>
<dbReference type="OrthoDB" id="68617at2759"/>
<dbReference type="RefSeq" id="XP_008612548.1">
    <property type="nucleotide sequence ID" value="XM_008614326.1"/>
</dbReference>
<dbReference type="GeneID" id="19949165"/>
<accession>T0QHK9</accession>
<name>T0QHK9_SAPDV</name>
<keyword evidence="1" id="KW-0175">Coiled coil</keyword>
<dbReference type="Proteomes" id="UP000030762">
    <property type="component" value="Unassembled WGS sequence"/>
</dbReference>
<dbReference type="EMBL" id="JH767156">
    <property type="protein sequence ID" value="EQC34236.1"/>
    <property type="molecule type" value="Genomic_DNA"/>
</dbReference>
<evidence type="ECO:0000313" key="3">
    <source>
        <dbReference type="Proteomes" id="UP000030762"/>
    </source>
</evidence>
<evidence type="ECO:0000256" key="1">
    <source>
        <dbReference type="SAM" id="Coils"/>
    </source>
</evidence>
<gene>
    <name evidence="2" type="ORF">SDRG_08438</name>
</gene>
<keyword evidence="3" id="KW-1185">Reference proteome</keyword>
<sequence>MPSAALLLEEAFGKHMLTGAAEWREVPDVVRSSLYVLQKVLLHLDARLSRCETDKPSSSALLATLQKSLRGVEADCQGLVTSTVTAATAPLEASVARLKKAVAHRLQTQQEATQALTTQIQELQAHAREADDAYKHKLNELGRRAATHAGSLAHYDLLEKLEMRCKTLERHEAR</sequence>
<reference evidence="2 3" key="1">
    <citation type="submission" date="2012-04" db="EMBL/GenBank/DDBJ databases">
        <title>The Genome Sequence of Saprolegnia declina VS20.</title>
        <authorList>
            <consortium name="The Broad Institute Genome Sequencing Platform"/>
            <person name="Russ C."/>
            <person name="Nusbaum C."/>
            <person name="Tyler B."/>
            <person name="van West P."/>
            <person name="Dieguez-Uribeondo J."/>
            <person name="de Bruijn I."/>
            <person name="Tripathy S."/>
            <person name="Jiang R."/>
            <person name="Young S.K."/>
            <person name="Zeng Q."/>
            <person name="Gargeya S."/>
            <person name="Fitzgerald M."/>
            <person name="Haas B."/>
            <person name="Abouelleil A."/>
            <person name="Alvarado L."/>
            <person name="Arachchi H.M."/>
            <person name="Berlin A."/>
            <person name="Chapman S.B."/>
            <person name="Goldberg J."/>
            <person name="Griggs A."/>
            <person name="Gujja S."/>
            <person name="Hansen M."/>
            <person name="Howarth C."/>
            <person name="Imamovic A."/>
            <person name="Larimer J."/>
            <person name="McCowen C."/>
            <person name="Montmayeur A."/>
            <person name="Murphy C."/>
            <person name="Neiman D."/>
            <person name="Pearson M."/>
            <person name="Priest M."/>
            <person name="Roberts A."/>
            <person name="Saif S."/>
            <person name="Shea T."/>
            <person name="Sisk P."/>
            <person name="Sykes S."/>
            <person name="Wortman J."/>
            <person name="Nusbaum C."/>
            <person name="Birren B."/>
        </authorList>
    </citation>
    <scope>NUCLEOTIDE SEQUENCE [LARGE SCALE GENOMIC DNA]</scope>
    <source>
        <strain evidence="2 3">VS20</strain>
    </source>
</reference>
<organism evidence="2 3">
    <name type="scientific">Saprolegnia diclina (strain VS20)</name>
    <dbReference type="NCBI Taxonomy" id="1156394"/>
    <lineage>
        <taxon>Eukaryota</taxon>
        <taxon>Sar</taxon>
        <taxon>Stramenopiles</taxon>
        <taxon>Oomycota</taxon>
        <taxon>Saprolegniomycetes</taxon>
        <taxon>Saprolegniales</taxon>
        <taxon>Saprolegniaceae</taxon>
        <taxon>Saprolegnia</taxon>
    </lineage>
</organism>
<evidence type="ECO:0000313" key="2">
    <source>
        <dbReference type="EMBL" id="EQC34236.1"/>
    </source>
</evidence>
<feature type="coiled-coil region" evidence="1">
    <location>
        <begin position="106"/>
        <end position="140"/>
    </location>
</feature>
<protein>
    <submittedName>
        <fullName evidence="2">Uncharacterized protein</fullName>
    </submittedName>
</protein>
<dbReference type="OMA" id="SRCETDK"/>
<dbReference type="AlphaFoldDB" id="T0QHK9"/>
<proteinExistence type="predicted"/>
<dbReference type="VEuPathDB" id="FungiDB:SDRG_08438"/>